<keyword evidence="8" id="KW-1185">Reference proteome</keyword>
<evidence type="ECO:0000256" key="3">
    <source>
        <dbReference type="ARBA" id="ARBA00023015"/>
    </source>
</evidence>
<dbReference type="AlphaFoldDB" id="A0A066WLT0"/>
<dbReference type="GO" id="GO:0003713">
    <property type="term" value="F:transcription coactivator activity"/>
    <property type="evidence" value="ECO:0007669"/>
    <property type="project" value="TreeGrafter"/>
</dbReference>
<name>A0A066WLT0_TILAU</name>
<dbReference type="GO" id="GO:0000124">
    <property type="term" value="C:SAGA complex"/>
    <property type="evidence" value="ECO:0007669"/>
    <property type="project" value="TreeGrafter"/>
</dbReference>
<evidence type="ECO:0000256" key="2">
    <source>
        <dbReference type="ARBA" id="ARBA00007646"/>
    </source>
</evidence>
<keyword evidence="4" id="KW-0804">Transcription</keyword>
<evidence type="ECO:0000256" key="6">
    <source>
        <dbReference type="SAM" id="MobiDB-lite"/>
    </source>
</evidence>
<dbReference type="Pfam" id="PF02291">
    <property type="entry name" value="TFIID-31kDa"/>
    <property type="match status" value="1"/>
</dbReference>
<dbReference type="PANTHER" id="PTHR48068">
    <property type="entry name" value="TAF9 RNA POLYMERASE II, TATA BOX-BINDING PROTEIN (TBP)-ASSOCIATED FACTOR"/>
    <property type="match status" value="1"/>
</dbReference>
<protein>
    <submittedName>
        <fullName evidence="7">TFIID-31kDa-domain-containing protein</fullName>
    </submittedName>
</protein>
<feature type="region of interest" description="Disordered" evidence="6">
    <location>
        <begin position="127"/>
        <end position="231"/>
    </location>
</feature>
<dbReference type="RefSeq" id="XP_013246420.1">
    <property type="nucleotide sequence ID" value="XM_013390966.1"/>
</dbReference>
<keyword evidence="3" id="KW-0805">Transcription regulation</keyword>
<dbReference type="OMA" id="PPISDRH"/>
<dbReference type="InParanoid" id="A0A066WLT0"/>
<dbReference type="Proteomes" id="UP000027361">
    <property type="component" value="Unassembled WGS sequence"/>
</dbReference>
<feature type="compositionally biased region" description="Low complexity" evidence="6">
    <location>
        <begin position="185"/>
        <end position="215"/>
    </location>
</feature>
<dbReference type="GO" id="GO:0051123">
    <property type="term" value="P:RNA polymerase II preinitiation complex assembly"/>
    <property type="evidence" value="ECO:0007669"/>
    <property type="project" value="TreeGrafter"/>
</dbReference>
<evidence type="ECO:0000313" key="7">
    <source>
        <dbReference type="EMBL" id="KDN53553.1"/>
    </source>
</evidence>
<gene>
    <name evidence="7" type="ORF">K437DRAFT_230373</name>
</gene>
<proteinExistence type="inferred from homology"/>
<evidence type="ECO:0000256" key="5">
    <source>
        <dbReference type="ARBA" id="ARBA00023242"/>
    </source>
</evidence>
<sequence>MSMTQQHIPRDARLMALIASSMGIQDYEPSALIQLLDFAHRYTYDVLQDAIMYADHASSAAKGIPTSVSLDDLQLAVQSRVNYSFTQPPSKEMLLSLATSLNTMPLPPISDSHGVRLPPRQHRLTNINFNILPNAPPPEVLGDESEDDPIKSEAAPPRSNPAGAASHGRDLDEDDDYDDEEESHGAGSNGANPLAASASAANGNGGDAASSTANAEPRGLKRSLDEDEDYD</sequence>
<dbReference type="FunCoup" id="A0A066WLT0">
    <property type="interactions" value="46"/>
</dbReference>
<dbReference type="InterPro" id="IPR051431">
    <property type="entry name" value="TFIID_subunit_9"/>
</dbReference>
<organism evidence="7 8">
    <name type="scientific">Tilletiaria anomala (strain ATCC 24038 / CBS 436.72 / UBC 951)</name>
    <dbReference type="NCBI Taxonomy" id="1037660"/>
    <lineage>
        <taxon>Eukaryota</taxon>
        <taxon>Fungi</taxon>
        <taxon>Dikarya</taxon>
        <taxon>Basidiomycota</taxon>
        <taxon>Ustilaginomycotina</taxon>
        <taxon>Exobasidiomycetes</taxon>
        <taxon>Georgefischeriales</taxon>
        <taxon>Tilletiariaceae</taxon>
        <taxon>Tilletiaria</taxon>
    </lineage>
</organism>
<dbReference type="Gene3D" id="1.10.20.10">
    <property type="entry name" value="Histone, subunit A"/>
    <property type="match status" value="1"/>
</dbReference>
<dbReference type="GO" id="GO:0016251">
    <property type="term" value="F:RNA polymerase II general transcription initiation factor activity"/>
    <property type="evidence" value="ECO:0007669"/>
    <property type="project" value="TreeGrafter"/>
</dbReference>
<accession>A0A066WLT0</accession>
<comment type="caution">
    <text evidence="7">The sequence shown here is derived from an EMBL/GenBank/DDBJ whole genome shotgun (WGS) entry which is preliminary data.</text>
</comment>
<dbReference type="OrthoDB" id="341924at2759"/>
<dbReference type="EMBL" id="JMSN01000001">
    <property type="protein sequence ID" value="KDN53553.1"/>
    <property type="molecule type" value="Genomic_DNA"/>
</dbReference>
<dbReference type="InterPro" id="IPR003162">
    <property type="entry name" value="TFIID-31"/>
</dbReference>
<dbReference type="HOGENOM" id="CLU_068315_5_1_1"/>
<dbReference type="GO" id="GO:0046982">
    <property type="term" value="F:protein heterodimerization activity"/>
    <property type="evidence" value="ECO:0007669"/>
    <property type="project" value="InterPro"/>
</dbReference>
<dbReference type="InterPro" id="IPR009072">
    <property type="entry name" value="Histone-fold"/>
</dbReference>
<evidence type="ECO:0000256" key="1">
    <source>
        <dbReference type="ARBA" id="ARBA00004123"/>
    </source>
</evidence>
<dbReference type="CDD" id="cd07979">
    <property type="entry name" value="HFD_TAF9"/>
    <property type="match status" value="1"/>
</dbReference>
<dbReference type="SUPFAM" id="SSF47113">
    <property type="entry name" value="Histone-fold"/>
    <property type="match status" value="1"/>
</dbReference>
<reference evidence="7 8" key="1">
    <citation type="submission" date="2014-05" db="EMBL/GenBank/DDBJ databases">
        <title>Draft genome sequence of a rare smut relative, Tilletiaria anomala UBC 951.</title>
        <authorList>
            <consortium name="DOE Joint Genome Institute"/>
            <person name="Toome M."/>
            <person name="Kuo A."/>
            <person name="Henrissat B."/>
            <person name="Lipzen A."/>
            <person name="Tritt A."/>
            <person name="Yoshinaga Y."/>
            <person name="Zane M."/>
            <person name="Barry K."/>
            <person name="Grigoriev I.V."/>
            <person name="Spatafora J.W."/>
            <person name="Aimea M.C."/>
        </authorList>
    </citation>
    <scope>NUCLEOTIDE SEQUENCE [LARGE SCALE GENOMIC DNA]</scope>
    <source>
        <strain evidence="7 8">UBC 951</strain>
    </source>
</reference>
<dbReference type="PANTHER" id="PTHR48068:SF4">
    <property type="entry name" value="TATA-BOX BINDING PROTEIN ASSOCIATED FACTOR 9"/>
    <property type="match status" value="1"/>
</dbReference>
<evidence type="ECO:0000313" key="8">
    <source>
        <dbReference type="Proteomes" id="UP000027361"/>
    </source>
</evidence>
<keyword evidence="5" id="KW-0539">Nucleus</keyword>
<evidence type="ECO:0000256" key="4">
    <source>
        <dbReference type="ARBA" id="ARBA00023163"/>
    </source>
</evidence>
<dbReference type="GeneID" id="25262746"/>
<comment type="subcellular location">
    <subcellularLocation>
        <location evidence="1">Nucleus</location>
    </subcellularLocation>
</comment>
<comment type="similarity">
    <text evidence="2">Belongs to the TAF9 family.</text>
</comment>
<dbReference type="GO" id="GO:0005669">
    <property type="term" value="C:transcription factor TFIID complex"/>
    <property type="evidence" value="ECO:0007669"/>
    <property type="project" value="TreeGrafter"/>
</dbReference>
<feature type="compositionally biased region" description="Acidic residues" evidence="6">
    <location>
        <begin position="171"/>
        <end position="182"/>
    </location>
</feature>
<dbReference type="STRING" id="1037660.A0A066WLT0"/>